<feature type="compositionally biased region" description="Basic and acidic residues" evidence="1">
    <location>
        <begin position="45"/>
        <end position="60"/>
    </location>
</feature>
<feature type="compositionally biased region" description="Polar residues" evidence="1">
    <location>
        <begin position="61"/>
        <end position="70"/>
    </location>
</feature>
<keyword evidence="3" id="KW-1185">Reference proteome</keyword>
<dbReference type="AlphaFoldDB" id="A0A2J5HZV2"/>
<dbReference type="Proteomes" id="UP000235023">
    <property type="component" value="Unassembled WGS sequence"/>
</dbReference>
<organism evidence="2 3">
    <name type="scientific">Aspergillus taichungensis</name>
    <dbReference type="NCBI Taxonomy" id="482145"/>
    <lineage>
        <taxon>Eukaryota</taxon>
        <taxon>Fungi</taxon>
        <taxon>Dikarya</taxon>
        <taxon>Ascomycota</taxon>
        <taxon>Pezizomycotina</taxon>
        <taxon>Eurotiomycetes</taxon>
        <taxon>Eurotiomycetidae</taxon>
        <taxon>Eurotiales</taxon>
        <taxon>Aspergillaceae</taxon>
        <taxon>Aspergillus</taxon>
        <taxon>Aspergillus subgen. Circumdati</taxon>
    </lineage>
</organism>
<sequence>MGGGYPLVVGMSVTLDGIRTLTISVSLGSSGQTQSRFLRLSRPHQCGENREEKAGYRNEQRNGQAGNGNSRIRKTMIGGEEGDIRWMDGLQETMEEREGGGRSRIEAKSRRRSEVQEVTRNPIRIRKSRGSRDGGHVAHRFTGISILHPIYSFSSLSLCSLSCRSGDPGFSATMSKPQRLRMPYTP</sequence>
<evidence type="ECO:0000313" key="2">
    <source>
        <dbReference type="EMBL" id="PLN83027.1"/>
    </source>
</evidence>
<name>A0A2J5HZV2_9EURO</name>
<reference evidence="3" key="1">
    <citation type="submission" date="2017-12" db="EMBL/GenBank/DDBJ databases">
        <authorList>
            <consortium name="DOE Joint Genome Institute"/>
            <person name="Mondo S.J."/>
            <person name="Kjaerbolling I."/>
            <person name="Vesth T.C."/>
            <person name="Frisvad J.C."/>
            <person name="Nybo J.L."/>
            <person name="Theobald S."/>
            <person name="Kuo A."/>
            <person name="Bowyer P."/>
            <person name="Matsuda Y."/>
            <person name="Lyhne E.K."/>
            <person name="Kogle M.E."/>
            <person name="Clum A."/>
            <person name="Lipzen A."/>
            <person name="Salamov A."/>
            <person name="Ngan C.Y."/>
            <person name="Daum C."/>
            <person name="Chiniquy J."/>
            <person name="Barry K."/>
            <person name="LaButti K."/>
            <person name="Haridas S."/>
            <person name="Simmons B.A."/>
            <person name="Magnuson J.K."/>
            <person name="Mortensen U.H."/>
            <person name="Larsen T.O."/>
            <person name="Grigoriev I.V."/>
            <person name="Baker S.E."/>
            <person name="Andersen M.R."/>
            <person name="Nordberg H.P."/>
            <person name="Cantor M.N."/>
            <person name="Hua S.X."/>
        </authorList>
    </citation>
    <scope>NUCLEOTIDE SEQUENCE [LARGE SCALE GENOMIC DNA]</scope>
    <source>
        <strain evidence="3">IBT 19404</strain>
    </source>
</reference>
<evidence type="ECO:0000313" key="3">
    <source>
        <dbReference type="Proteomes" id="UP000235023"/>
    </source>
</evidence>
<feature type="region of interest" description="Disordered" evidence="1">
    <location>
        <begin position="95"/>
        <end position="117"/>
    </location>
</feature>
<protein>
    <submittedName>
        <fullName evidence="2">Uncharacterized protein</fullName>
    </submittedName>
</protein>
<dbReference type="EMBL" id="KZ559522">
    <property type="protein sequence ID" value="PLN83027.1"/>
    <property type="molecule type" value="Genomic_DNA"/>
</dbReference>
<proteinExistence type="predicted"/>
<gene>
    <name evidence="2" type="ORF">BDW42DRAFT_165668</name>
</gene>
<accession>A0A2J5HZV2</accession>
<evidence type="ECO:0000256" key="1">
    <source>
        <dbReference type="SAM" id="MobiDB-lite"/>
    </source>
</evidence>
<feature type="region of interest" description="Disordered" evidence="1">
    <location>
        <begin position="41"/>
        <end position="74"/>
    </location>
</feature>